<dbReference type="InterPro" id="IPR043459">
    <property type="entry name" value="NFD6/NOXY2-like"/>
</dbReference>
<gene>
    <name evidence="1" type="ORF">Prudu_021893</name>
</gene>
<reference evidence="1" key="1">
    <citation type="journal article" date="2019" name="Science">
        <title>Mutation of a bHLH transcription factor allowed almond domestication.</title>
        <authorList>
            <person name="Sanchez-Perez R."/>
            <person name="Pavan S."/>
            <person name="Mazzeo R."/>
            <person name="Moldovan C."/>
            <person name="Aiese Cigliano R."/>
            <person name="Del Cueto J."/>
            <person name="Ricciardi F."/>
            <person name="Lotti C."/>
            <person name="Ricciardi L."/>
            <person name="Dicenta F."/>
            <person name="Lopez-Marques R.L."/>
            <person name="Lindberg Moller B."/>
        </authorList>
    </citation>
    <scope>NUCLEOTIDE SEQUENCE</scope>
</reference>
<dbReference type="AlphaFoldDB" id="A0A4Y1S058"/>
<dbReference type="PANTHER" id="PTHR33156">
    <property type="entry name" value="OS02G0230000 PROTEIN"/>
    <property type="match status" value="1"/>
</dbReference>
<proteinExistence type="predicted"/>
<name>A0A4Y1S058_PRUDU</name>
<organism evidence="1">
    <name type="scientific">Prunus dulcis</name>
    <name type="common">Almond</name>
    <name type="synonym">Amygdalus dulcis</name>
    <dbReference type="NCBI Taxonomy" id="3755"/>
    <lineage>
        <taxon>Eukaryota</taxon>
        <taxon>Viridiplantae</taxon>
        <taxon>Streptophyta</taxon>
        <taxon>Embryophyta</taxon>
        <taxon>Tracheophyta</taxon>
        <taxon>Spermatophyta</taxon>
        <taxon>Magnoliopsida</taxon>
        <taxon>eudicotyledons</taxon>
        <taxon>Gunneridae</taxon>
        <taxon>Pentapetalae</taxon>
        <taxon>rosids</taxon>
        <taxon>fabids</taxon>
        <taxon>Rosales</taxon>
        <taxon>Rosaceae</taxon>
        <taxon>Amygdaloideae</taxon>
        <taxon>Amygdaleae</taxon>
        <taxon>Prunus</taxon>
    </lineage>
</organism>
<dbReference type="EMBL" id="AP019304">
    <property type="protein sequence ID" value="BBH09406.1"/>
    <property type="molecule type" value="Genomic_DNA"/>
</dbReference>
<dbReference type="PANTHER" id="PTHR33156:SF37">
    <property type="entry name" value="PROTEIN NUCLEAR FUSION DEFECTIVE 6, CHLOROPLASTIC_MITOCHONDRIAL"/>
    <property type="match status" value="1"/>
</dbReference>
<protein>
    <submittedName>
        <fullName evidence="1">Uncharacterized protein</fullName>
    </submittedName>
</protein>
<accession>A0A4Y1S058</accession>
<sequence>MSFVSVLGSMESMMPLHSAIASARLKSNIAVDSTCWSCLSQVLAHYQILLPLLAEGMKIWDILFDEDVSYITMASRISSSADLFLFSSLDFLEAAVPRSINGLKPPLNYSNTRTSNGFSIQAEHEPNLTKQPGLGSIKLNCTALPLMC</sequence>
<evidence type="ECO:0000313" key="1">
    <source>
        <dbReference type="EMBL" id="BBH09406.1"/>
    </source>
</evidence>